<evidence type="ECO:0000256" key="4">
    <source>
        <dbReference type="ARBA" id="ARBA00022576"/>
    </source>
</evidence>
<dbReference type="Proteomes" id="UP000326396">
    <property type="component" value="Linkage Group LG8"/>
</dbReference>
<dbReference type="GO" id="GO:0006520">
    <property type="term" value="P:amino acid metabolic process"/>
    <property type="evidence" value="ECO:0007669"/>
    <property type="project" value="InterPro"/>
</dbReference>
<evidence type="ECO:0000256" key="3">
    <source>
        <dbReference type="ARBA" id="ARBA00011738"/>
    </source>
</evidence>
<keyword evidence="6" id="KW-0663">Pyridoxal phosphate</keyword>
<dbReference type="InterPro" id="IPR004839">
    <property type="entry name" value="Aminotransferase_I/II_large"/>
</dbReference>
<dbReference type="InterPro" id="IPR015421">
    <property type="entry name" value="PyrdxlP-dep_Trfase_major"/>
</dbReference>
<dbReference type="Gene3D" id="3.40.640.10">
    <property type="entry name" value="Type I PLP-dependent aspartate aminotransferase-like (Major domain)"/>
    <property type="match status" value="1"/>
</dbReference>
<dbReference type="PANTHER" id="PTHR11879">
    <property type="entry name" value="ASPARTATE AMINOTRANSFERASE"/>
    <property type="match status" value="1"/>
</dbReference>
<protein>
    <recommendedName>
        <fullName evidence="8">Aminotransferase class I/classII large domain-containing protein</fullName>
    </recommendedName>
</protein>
<gene>
    <name evidence="9" type="ORF">E3N88_37962</name>
</gene>
<dbReference type="Pfam" id="PF00155">
    <property type="entry name" value="Aminotran_1_2"/>
    <property type="match status" value="1"/>
</dbReference>
<evidence type="ECO:0000256" key="2">
    <source>
        <dbReference type="ARBA" id="ARBA00007441"/>
    </source>
</evidence>
<dbReference type="PROSITE" id="PS00105">
    <property type="entry name" value="AA_TRANSFER_CLASS_1"/>
    <property type="match status" value="1"/>
</dbReference>
<dbReference type="AlphaFoldDB" id="A0A5N6LTF6"/>
<evidence type="ECO:0000256" key="6">
    <source>
        <dbReference type="ARBA" id="ARBA00022898"/>
    </source>
</evidence>
<organism evidence="9 10">
    <name type="scientific">Mikania micrantha</name>
    <name type="common">bitter vine</name>
    <dbReference type="NCBI Taxonomy" id="192012"/>
    <lineage>
        <taxon>Eukaryota</taxon>
        <taxon>Viridiplantae</taxon>
        <taxon>Streptophyta</taxon>
        <taxon>Embryophyta</taxon>
        <taxon>Tracheophyta</taxon>
        <taxon>Spermatophyta</taxon>
        <taxon>Magnoliopsida</taxon>
        <taxon>eudicotyledons</taxon>
        <taxon>Gunneridae</taxon>
        <taxon>Pentapetalae</taxon>
        <taxon>asterids</taxon>
        <taxon>campanulids</taxon>
        <taxon>Asterales</taxon>
        <taxon>Asteraceae</taxon>
        <taxon>Asteroideae</taxon>
        <taxon>Heliantheae alliance</taxon>
        <taxon>Eupatorieae</taxon>
        <taxon>Mikania</taxon>
    </lineage>
</organism>
<keyword evidence="4" id="KW-0032">Aminotransferase</keyword>
<comment type="caution">
    <text evidence="9">The sequence shown here is derived from an EMBL/GenBank/DDBJ whole genome shotgun (WGS) entry which is preliminary data.</text>
</comment>
<comment type="subunit">
    <text evidence="3">Homodimer.</text>
</comment>
<comment type="catalytic activity">
    <reaction evidence="7">
        <text>L-aspartate + 2-oxoglutarate = oxaloacetate + L-glutamate</text>
        <dbReference type="Rhea" id="RHEA:21824"/>
        <dbReference type="ChEBI" id="CHEBI:16452"/>
        <dbReference type="ChEBI" id="CHEBI:16810"/>
        <dbReference type="ChEBI" id="CHEBI:29985"/>
        <dbReference type="ChEBI" id="CHEBI:29991"/>
        <dbReference type="EC" id="2.6.1.1"/>
    </reaction>
</comment>
<dbReference type="GO" id="GO:0005739">
    <property type="term" value="C:mitochondrion"/>
    <property type="evidence" value="ECO:0007669"/>
    <property type="project" value="TreeGrafter"/>
</dbReference>
<evidence type="ECO:0000313" key="9">
    <source>
        <dbReference type="EMBL" id="KAD2804585.1"/>
    </source>
</evidence>
<dbReference type="EMBL" id="SZYD01000018">
    <property type="protein sequence ID" value="KAD2804585.1"/>
    <property type="molecule type" value="Genomic_DNA"/>
</dbReference>
<comment type="similarity">
    <text evidence="2">Belongs to the class-I pyridoxal-phosphate-dependent aminotransferase family.</text>
</comment>
<dbReference type="SUPFAM" id="SSF53383">
    <property type="entry name" value="PLP-dependent transferases"/>
    <property type="match status" value="1"/>
</dbReference>
<evidence type="ECO:0000256" key="5">
    <source>
        <dbReference type="ARBA" id="ARBA00022679"/>
    </source>
</evidence>
<dbReference type="InterPro" id="IPR015424">
    <property type="entry name" value="PyrdxlP-dep_Trfase"/>
</dbReference>
<evidence type="ECO:0000259" key="8">
    <source>
        <dbReference type="Pfam" id="PF00155"/>
    </source>
</evidence>
<dbReference type="InterPro" id="IPR004838">
    <property type="entry name" value="NHTrfase_class1_PyrdxlP-BS"/>
</dbReference>
<name>A0A5N6LTF6_9ASTR</name>
<accession>A0A5N6LTF6</accession>
<reference evidence="9 10" key="1">
    <citation type="submission" date="2019-05" db="EMBL/GenBank/DDBJ databases">
        <title>Mikania micrantha, genome provides insights into the molecular mechanism of rapid growth.</title>
        <authorList>
            <person name="Liu B."/>
        </authorList>
    </citation>
    <scope>NUCLEOTIDE SEQUENCE [LARGE SCALE GENOMIC DNA]</scope>
    <source>
        <strain evidence="9">NLD-2019</strain>
        <tissue evidence="9">Leaf</tissue>
    </source>
</reference>
<keyword evidence="10" id="KW-1185">Reference proteome</keyword>
<dbReference type="InterPro" id="IPR000796">
    <property type="entry name" value="Asp_trans"/>
</dbReference>
<dbReference type="PANTHER" id="PTHR11879:SF54">
    <property type="entry name" value="ASPARTATE AMINOTRANSFERASE, MITOCHONDRIAL"/>
    <property type="match status" value="1"/>
</dbReference>
<dbReference type="GO" id="GO:0030170">
    <property type="term" value="F:pyridoxal phosphate binding"/>
    <property type="evidence" value="ECO:0007669"/>
    <property type="project" value="InterPro"/>
</dbReference>
<feature type="domain" description="Aminotransferase class I/classII large" evidence="8">
    <location>
        <begin position="125"/>
        <end position="182"/>
    </location>
</feature>
<keyword evidence="5" id="KW-0808">Transferase</keyword>
<evidence type="ECO:0000256" key="7">
    <source>
        <dbReference type="ARBA" id="ARBA00049185"/>
    </source>
</evidence>
<dbReference type="OrthoDB" id="6752799at2759"/>
<dbReference type="GO" id="GO:0004069">
    <property type="term" value="F:L-aspartate:2-oxoglutarate aminotransferase activity"/>
    <property type="evidence" value="ECO:0007669"/>
    <property type="project" value="TreeGrafter"/>
</dbReference>
<evidence type="ECO:0000313" key="10">
    <source>
        <dbReference type="Proteomes" id="UP000326396"/>
    </source>
</evidence>
<proteinExistence type="inferred from homology"/>
<sequence>MMYPIQRSGSLSEVSLHKKTTKSHLSNGRLAKDGLFNLVDEERPEKKGFVRMDVQHLMSNLTFLSGTGASKIFADFSPDSQIYIPVPTWSKMHQMGHSFCGMLVLIILQESILRLHNGKNILPVKVKGHFAFIDMAYQGFASGDLERDAKSIRIFLEDGHRIGCSQSYAKNMGLYGQRVGCLRFGTCYILQVSLTFGTSFAPEQH</sequence>
<evidence type="ECO:0000256" key="1">
    <source>
        <dbReference type="ARBA" id="ARBA00001933"/>
    </source>
</evidence>
<comment type="cofactor">
    <cofactor evidence="1">
        <name>pyridoxal 5'-phosphate</name>
        <dbReference type="ChEBI" id="CHEBI:597326"/>
    </cofactor>
</comment>